<feature type="binding site" evidence="2">
    <location>
        <position position="105"/>
    </location>
    <ligand>
        <name>Mn(2+)</name>
        <dbReference type="ChEBI" id="CHEBI:29035"/>
        <label>2</label>
    </ligand>
</feature>
<proteinExistence type="predicted"/>
<accession>A0A6L5YBR8</accession>
<dbReference type="CDD" id="cd03886">
    <property type="entry name" value="M20_Acy1"/>
    <property type="match status" value="1"/>
</dbReference>
<evidence type="ECO:0000256" key="1">
    <source>
        <dbReference type="ARBA" id="ARBA00022801"/>
    </source>
</evidence>
<dbReference type="Gene3D" id="3.40.630.10">
    <property type="entry name" value="Zn peptidases"/>
    <property type="match status" value="1"/>
</dbReference>
<dbReference type="SUPFAM" id="SSF53187">
    <property type="entry name" value="Zn-dependent exopeptidases"/>
    <property type="match status" value="1"/>
</dbReference>
<dbReference type="PANTHER" id="PTHR11014:SF63">
    <property type="entry name" value="METALLOPEPTIDASE, PUTATIVE (AFU_ORTHOLOGUE AFUA_6G09600)-RELATED"/>
    <property type="match status" value="1"/>
</dbReference>
<dbReference type="NCBIfam" id="TIGR01891">
    <property type="entry name" value="amidohydrolases"/>
    <property type="match status" value="1"/>
</dbReference>
<dbReference type="GO" id="GO:0046872">
    <property type="term" value="F:metal ion binding"/>
    <property type="evidence" value="ECO:0007669"/>
    <property type="project" value="UniProtKB-KW"/>
</dbReference>
<dbReference type="PIRSF" id="PIRSF005962">
    <property type="entry name" value="Pept_M20D_amidohydro"/>
    <property type="match status" value="1"/>
</dbReference>
<feature type="binding site" evidence="2">
    <location>
        <position position="141"/>
    </location>
    <ligand>
        <name>Mn(2+)</name>
        <dbReference type="ChEBI" id="CHEBI:29035"/>
        <label>2</label>
    </ligand>
</feature>
<feature type="domain" description="Peptidase M20 dimerisation" evidence="3">
    <location>
        <begin position="192"/>
        <end position="286"/>
    </location>
</feature>
<keyword evidence="5" id="KW-1185">Reference proteome</keyword>
<gene>
    <name evidence="4" type="ORF">FYJ74_06440</name>
</gene>
<protein>
    <submittedName>
        <fullName evidence="4">Amidohydrolase</fullName>
    </submittedName>
</protein>
<dbReference type="PANTHER" id="PTHR11014">
    <property type="entry name" value="PEPTIDASE M20 FAMILY MEMBER"/>
    <property type="match status" value="1"/>
</dbReference>
<dbReference type="Proteomes" id="UP000473699">
    <property type="component" value="Unassembled WGS sequence"/>
</dbReference>
<dbReference type="AlphaFoldDB" id="A0A6L5YBR8"/>
<dbReference type="RefSeq" id="WP_154528768.1">
    <property type="nucleotide sequence ID" value="NZ_VUNH01000006.1"/>
</dbReference>
<dbReference type="GO" id="GO:0019877">
    <property type="term" value="P:diaminopimelate biosynthetic process"/>
    <property type="evidence" value="ECO:0007669"/>
    <property type="project" value="UniProtKB-ARBA"/>
</dbReference>
<evidence type="ECO:0000313" key="4">
    <source>
        <dbReference type="EMBL" id="MST55671.1"/>
    </source>
</evidence>
<dbReference type="InterPro" id="IPR017439">
    <property type="entry name" value="Amidohydrolase"/>
</dbReference>
<feature type="binding site" evidence="2">
    <location>
        <position position="107"/>
    </location>
    <ligand>
        <name>Mn(2+)</name>
        <dbReference type="ChEBI" id="CHEBI:29035"/>
        <label>2</label>
    </ligand>
</feature>
<comment type="cofactor">
    <cofactor evidence="2">
        <name>Mn(2+)</name>
        <dbReference type="ChEBI" id="CHEBI:29035"/>
    </cofactor>
    <text evidence="2">The Mn(2+) ion enhances activity.</text>
</comment>
<feature type="binding site" evidence="2">
    <location>
        <position position="361"/>
    </location>
    <ligand>
        <name>Mn(2+)</name>
        <dbReference type="ChEBI" id="CHEBI:29035"/>
        <label>2</label>
    </ligand>
</feature>
<organism evidence="4 5">
    <name type="scientific">Pyramidobacter porci</name>
    <dbReference type="NCBI Taxonomy" id="2605789"/>
    <lineage>
        <taxon>Bacteria</taxon>
        <taxon>Thermotogati</taxon>
        <taxon>Synergistota</taxon>
        <taxon>Synergistia</taxon>
        <taxon>Synergistales</taxon>
        <taxon>Dethiosulfovibrionaceae</taxon>
        <taxon>Pyramidobacter</taxon>
    </lineage>
</organism>
<keyword evidence="2" id="KW-0464">Manganese</keyword>
<feature type="binding site" evidence="2">
    <location>
        <position position="167"/>
    </location>
    <ligand>
        <name>Mn(2+)</name>
        <dbReference type="ChEBI" id="CHEBI:29035"/>
        <label>2</label>
    </ligand>
</feature>
<keyword evidence="1 4" id="KW-0378">Hydrolase</keyword>
<evidence type="ECO:0000259" key="3">
    <source>
        <dbReference type="Pfam" id="PF07687"/>
    </source>
</evidence>
<dbReference type="FunFam" id="3.30.70.360:FF:000001">
    <property type="entry name" value="N-acetyldiaminopimelate deacetylase"/>
    <property type="match status" value="1"/>
</dbReference>
<dbReference type="EMBL" id="VUNH01000006">
    <property type="protein sequence ID" value="MST55671.1"/>
    <property type="molecule type" value="Genomic_DNA"/>
</dbReference>
<sequence length="393" mass="41749">MADRQDSVARASEAAVALRRELHRHPELSWREVETTKKIAARMAELGVSVVKKGFKGTQCGLVAEIKGAKPGPTLMIRADIDALPVAEDPSHDVASECAGVMHACGHDAHAAILAGVVQVVQEHRDELCGAVRFLFQPAEEAGPGSGAPAVIADGALEGVDAIIGEHVQSQMPAGKIGWKKGPMMASADIWDIVIHGKGGHGASPHRAVNPMLCAAALVPALTAIAPQEVSALEPVVVGIGAIKAGEARNVIPDTCTMCGTVRCSDMETREAMPERFRRIVDGIAAAWNCTAELKYEKVYPVTVNNPDVTDWILDVAKAEGLEDRLVEREFAMGSEDFSYYGEKIPAAYFNLGMGTDAPHHSAEFRVDDAVVPLGVKLLSALALDYGKSRGKK</sequence>
<dbReference type="Pfam" id="PF01546">
    <property type="entry name" value="Peptidase_M20"/>
    <property type="match status" value="1"/>
</dbReference>
<dbReference type="GO" id="GO:0050118">
    <property type="term" value="F:N-acetyldiaminopimelate deacetylase activity"/>
    <property type="evidence" value="ECO:0007669"/>
    <property type="project" value="UniProtKB-ARBA"/>
</dbReference>
<dbReference type="SUPFAM" id="SSF55031">
    <property type="entry name" value="Bacterial exopeptidase dimerisation domain"/>
    <property type="match status" value="1"/>
</dbReference>
<dbReference type="InterPro" id="IPR036264">
    <property type="entry name" value="Bact_exopeptidase_dim_dom"/>
</dbReference>
<dbReference type="Pfam" id="PF07687">
    <property type="entry name" value="M20_dimer"/>
    <property type="match status" value="1"/>
</dbReference>
<evidence type="ECO:0000256" key="2">
    <source>
        <dbReference type="PIRSR" id="PIRSR005962-1"/>
    </source>
</evidence>
<keyword evidence="2" id="KW-0479">Metal-binding</keyword>
<comment type="caution">
    <text evidence="4">The sequence shown here is derived from an EMBL/GenBank/DDBJ whole genome shotgun (WGS) entry which is preliminary data.</text>
</comment>
<evidence type="ECO:0000313" key="5">
    <source>
        <dbReference type="Proteomes" id="UP000473699"/>
    </source>
</evidence>
<dbReference type="Gene3D" id="3.30.70.360">
    <property type="match status" value="1"/>
</dbReference>
<reference evidence="4 5" key="1">
    <citation type="submission" date="2019-08" db="EMBL/GenBank/DDBJ databases">
        <title>In-depth cultivation of the pig gut microbiome towards novel bacterial diversity and tailored functional studies.</title>
        <authorList>
            <person name="Wylensek D."/>
            <person name="Hitch T.C.A."/>
            <person name="Clavel T."/>
        </authorList>
    </citation>
    <scope>NUCLEOTIDE SEQUENCE [LARGE SCALE GENOMIC DNA]</scope>
    <source>
        <strain evidence="4 5">SM-530-WT-4B</strain>
    </source>
</reference>
<dbReference type="InterPro" id="IPR002933">
    <property type="entry name" value="Peptidase_M20"/>
</dbReference>
<dbReference type="InterPro" id="IPR011650">
    <property type="entry name" value="Peptidase_M20_dimer"/>
</dbReference>
<name>A0A6L5YBR8_9BACT</name>